<dbReference type="EMBL" id="CM007899">
    <property type="protein sequence ID" value="OTG11325.1"/>
    <property type="molecule type" value="Genomic_DNA"/>
</dbReference>
<feature type="chain" id="PRO_5012716145" evidence="1">
    <location>
        <begin position="19"/>
        <end position="64"/>
    </location>
</feature>
<keyword evidence="4" id="KW-1185">Reference proteome</keyword>
<organism evidence="3 4">
    <name type="scientific">Helianthus annuus</name>
    <name type="common">Common sunflower</name>
    <dbReference type="NCBI Taxonomy" id="4232"/>
    <lineage>
        <taxon>Eukaryota</taxon>
        <taxon>Viridiplantae</taxon>
        <taxon>Streptophyta</taxon>
        <taxon>Embryophyta</taxon>
        <taxon>Tracheophyta</taxon>
        <taxon>Spermatophyta</taxon>
        <taxon>Magnoliopsida</taxon>
        <taxon>eudicotyledons</taxon>
        <taxon>Gunneridae</taxon>
        <taxon>Pentapetalae</taxon>
        <taxon>asterids</taxon>
        <taxon>campanulids</taxon>
        <taxon>Asterales</taxon>
        <taxon>Asteraceae</taxon>
        <taxon>Asteroideae</taxon>
        <taxon>Heliantheae alliance</taxon>
        <taxon>Heliantheae</taxon>
        <taxon>Helianthus</taxon>
    </lineage>
</organism>
<reference evidence="2 4" key="1">
    <citation type="journal article" date="2017" name="Nature">
        <title>The sunflower genome provides insights into oil metabolism, flowering and Asterid evolution.</title>
        <authorList>
            <person name="Badouin H."/>
            <person name="Gouzy J."/>
            <person name="Grassa C.J."/>
            <person name="Murat F."/>
            <person name="Staton S.E."/>
            <person name="Cottret L."/>
            <person name="Lelandais-Briere C."/>
            <person name="Owens G.L."/>
            <person name="Carrere S."/>
            <person name="Mayjonade B."/>
            <person name="Legrand L."/>
            <person name="Gill N."/>
            <person name="Kane N.C."/>
            <person name="Bowers J.E."/>
            <person name="Hubner S."/>
            <person name="Bellec A."/>
            <person name="Berard A."/>
            <person name="Berges H."/>
            <person name="Blanchet N."/>
            <person name="Boniface M.C."/>
            <person name="Brunel D."/>
            <person name="Catrice O."/>
            <person name="Chaidir N."/>
            <person name="Claudel C."/>
            <person name="Donnadieu C."/>
            <person name="Faraut T."/>
            <person name="Fievet G."/>
            <person name="Helmstetter N."/>
            <person name="King M."/>
            <person name="Knapp S.J."/>
            <person name="Lai Z."/>
            <person name="Le Paslier M.C."/>
            <person name="Lippi Y."/>
            <person name="Lorenzon L."/>
            <person name="Mandel J.R."/>
            <person name="Marage G."/>
            <person name="Marchand G."/>
            <person name="Marquand E."/>
            <person name="Bret-Mestries E."/>
            <person name="Morien E."/>
            <person name="Nambeesan S."/>
            <person name="Nguyen T."/>
            <person name="Pegot-Espagnet P."/>
            <person name="Pouilly N."/>
            <person name="Raftis F."/>
            <person name="Sallet E."/>
            <person name="Schiex T."/>
            <person name="Thomas J."/>
            <person name="Vandecasteele C."/>
            <person name="Vares D."/>
            <person name="Vear F."/>
            <person name="Vautrin S."/>
            <person name="Crespi M."/>
            <person name="Mangin B."/>
            <person name="Burke J.M."/>
            <person name="Salse J."/>
            <person name="Munos S."/>
            <person name="Vincourt P."/>
            <person name="Rieseberg L.H."/>
            <person name="Langlade N.B."/>
        </authorList>
    </citation>
    <scope>NUCLEOTIDE SEQUENCE [LARGE SCALE GENOMIC DNA]</scope>
    <source>
        <strain evidence="4">cv. SF193</strain>
        <tissue evidence="2">Leaves</tissue>
    </source>
</reference>
<evidence type="ECO:0000313" key="3">
    <source>
        <dbReference type="EMBL" id="OTG11325.1"/>
    </source>
</evidence>
<evidence type="ECO:0000256" key="1">
    <source>
        <dbReference type="SAM" id="SignalP"/>
    </source>
</evidence>
<reference evidence="3" key="2">
    <citation type="submission" date="2017-02" db="EMBL/GenBank/DDBJ databases">
        <title>Sunflower complete genome.</title>
        <authorList>
            <person name="Langlade N."/>
            <person name="Munos S."/>
        </authorList>
    </citation>
    <scope>NUCLEOTIDE SEQUENCE [LARGE SCALE GENOMIC DNA]</scope>
    <source>
        <tissue evidence="3">Leaves</tissue>
    </source>
</reference>
<sequence length="64" mass="6931">MPFIILLLLLLVVDIERTIPTNTTLISLFLIFLPYLSLNHTSTATATTVIIAPPPSVPVLCATI</sequence>
<dbReference type="EMBL" id="MNCJ02000325">
    <property type="protein sequence ID" value="KAF5786139.1"/>
    <property type="molecule type" value="Genomic_DNA"/>
</dbReference>
<name>A0A251TJK5_HELAN</name>
<feature type="signal peptide" evidence="1">
    <location>
        <begin position="1"/>
        <end position="18"/>
    </location>
</feature>
<evidence type="ECO:0000313" key="2">
    <source>
        <dbReference type="EMBL" id="KAF5786139.1"/>
    </source>
</evidence>
<dbReference type="InParanoid" id="A0A251TJK5"/>
<reference evidence="2" key="3">
    <citation type="submission" date="2020-06" db="EMBL/GenBank/DDBJ databases">
        <title>Helianthus annuus Genome sequencing and assembly Release 2.</title>
        <authorList>
            <person name="Gouzy J."/>
            <person name="Langlade N."/>
            <person name="Munos S."/>
        </authorList>
    </citation>
    <scope>NUCLEOTIDE SEQUENCE</scope>
    <source>
        <tissue evidence="2">Leaves</tissue>
    </source>
</reference>
<evidence type="ECO:0000313" key="4">
    <source>
        <dbReference type="Proteomes" id="UP000215914"/>
    </source>
</evidence>
<proteinExistence type="predicted"/>
<dbReference type="Gramene" id="mRNA:HanXRQr2_Chr10g0437181">
    <property type="protein sequence ID" value="CDS:HanXRQr2_Chr10g0437181.1"/>
    <property type="gene ID" value="HanXRQr2_Chr10g0437181"/>
</dbReference>
<dbReference type="Proteomes" id="UP000215914">
    <property type="component" value="Chromosome 10"/>
</dbReference>
<accession>A0A251TJK5</accession>
<gene>
    <name evidence="3" type="ORF">HannXRQ_Chr10g0297481</name>
    <name evidence="2" type="ORF">HanXRQr2_Chr10g0437181</name>
</gene>
<dbReference type="AlphaFoldDB" id="A0A251TJK5"/>
<protein>
    <submittedName>
        <fullName evidence="3">Uncharacterized protein</fullName>
    </submittedName>
</protein>
<keyword evidence="1" id="KW-0732">Signal</keyword>